<feature type="domain" description="DDE-1" evidence="1">
    <location>
        <begin position="18"/>
        <end position="96"/>
    </location>
</feature>
<reference evidence="2" key="1">
    <citation type="submission" date="2017-05" db="UniProtKB">
        <authorList>
            <consortium name="EnsemblMetazoa"/>
        </authorList>
    </citation>
    <scope>IDENTIFICATION</scope>
</reference>
<name>A0A1X7V5T4_AMPQE</name>
<dbReference type="EnsemblMetazoa" id="Aqu2.1.35620_001">
    <property type="protein sequence ID" value="Aqu2.1.35620_001"/>
    <property type="gene ID" value="Aqu2.1.35620"/>
</dbReference>
<sequence length="116" mass="13453">MKDYIIKILVPYLSEKRQQLGLSVRHRALVIYNKFRAQCTPAILALLEENDIDIVTVPANCTDRLQPLDVSVNKAAKDFLRDKFHKWYAEQIQKQMSDDILVKEPVDLRLSITHCS</sequence>
<dbReference type="OrthoDB" id="8187571at2759"/>
<proteinExistence type="predicted"/>
<dbReference type="eggNOG" id="ENOG502T0TM">
    <property type="taxonomic scope" value="Eukaryota"/>
</dbReference>
<protein>
    <recommendedName>
        <fullName evidence="1">DDE-1 domain-containing protein</fullName>
    </recommendedName>
</protein>
<dbReference type="InterPro" id="IPR004875">
    <property type="entry name" value="DDE_SF_endonuclease_dom"/>
</dbReference>
<evidence type="ECO:0000259" key="1">
    <source>
        <dbReference type="Pfam" id="PF03184"/>
    </source>
</evidence>
<dbReference type="InParanoid" id="A0A1X7V5T4"/>
<evidence type="ECO:0000313" key="2">
    <source>
        <dbReference type="EnsemblMetazoa" id="Aqu2.1.35620_001"/>
    </source>
</evidence>
<organism evidence="2">
    <name type="scientific">Amphimedon queenslandica</name>
    <name type="common">Sponge</name>
    <dbReference type="NCBI Taxonomy" id="400682"/>
    <lineage>
        <taxon>Eukaryota</taxon>
        <taxon>Metazoa</taxon>
        <taxon>Porifera</taxon>
        <taxon>Demospongiae</taxon>
        <taxon>Heteroscleromorpha</taxon>
        <taxon>Haplosclerida</taxon>
        <taxon>Niphatidae</taxon>
        <taxon>Amphimedon</taxon>
    </lineage>
</organism>
<dbReference type="AlphaFoldDB" id="A0A1X7V5T4"/>
<accession>A0A1X7V5T4</accession>
<dbReference type="Pfam" id="PF03184">
    <property type="entry name" value="DDE_1"/>
    <property type="match status" value="1"/>
</dbReference>
<dbReference type="GO" id="GO:0003676">
    <property type="term" value="F:nucleic acid binding"/>
    <property type="evidence" value="ECO:0007669"/>
    <property type="project" value="InterPro"/>
</dbReference>